<dbReference type="Pfam" id="PF00550">
    <property type="entry name" value="PP-binding"/>
    <property type="match status" value="1"/>
</dbReference>
<feature type="domain" description="Carrier" evidence="1">
    <location>
        <begin position="1"/>
        <end position="79"/>
    </location>
</feature>
<protein>
    <submittedName>
        <fullName evidence="2">Acyl carrier protein</fullName>
    </submittedName>
</protein>
<dbReference type="InterPro" id="IPR036736">
    <property type="entry name" value="ACP-like_sf"/>
</dbReference>
<gene>
    <name evidence="2" type="ORF">SAMN02745163_02761</name>
</gene>
<dbReference type="InterPro" id="IPR009081">
    <property type="entry name" value="PP-bd_ACP"/>
</dbReference>
<dbReference type="EMBL" id="FQZB01000011">
    <property type="protein sequence ID" value="SHJ86906.1"/>
    <property type="molecule type" value="Genomic_DNA"/>
</dbReference>
<sequence>MDIRKKIIEIIALNSDIQNVREYLENNNDLTKLAINSISFIKIVVGIEKEFDFEFDEEELDFNKYVFLNMLCNYVQEKTQK</sequence>
<keyword evidence="3" id="KW-1185">Reference proteome</keyword>
<reference evidence="2 3" key="1">
    <citation type="submission" date="2016-11" db="EMBL/GenBank/DDBJ databases">
        <authorList>
            <person name="Jaros S."/>
            <person name="Januszkiewicz K."/>
            <person name="Wedrychowicz H."/>
        </authorList>
    </citation>
    <scope>NUCLEOTIDE SEQUENCE [LARGE SCALE GENOMIC DNA]</scope>
    <source>
        <strain evidence="2 3">DSM 21758</strain>
    </source>
</reference>
<dbReference type="Gene3D" id="1.10.1200.10">
    <property type="entry name" value="ACP-like"/>
    <property type="match status" value="1"/>
</dbReference>
<evidence type="ECO:0000313" key="2">
    <source>
        <dbReference type="EMBL" id="SHJ86906.1"/>
    </source>
</evidence>
<dbReference type="AlphaFoldDB" id="A0A1M6MU24"/>
<dbReference type="RefSeq" id="WP_072988735.1">
    <property type="nucleotide sequence ID" value="NZ_FQZB01000011.1"/>
</dbReference>
<dbReference type="OrthoDB" id="9974186at2"/>
<name>A0A1M6MU24_9CLOT</name>
<dbReference type="PROSITE" id="PS50075">
    <property type="entry name" value="CARRIER"/>
    <property type="match status" value="1"/>
</dbReference>
<proteinExistence type="predicted"/>
<dbReference type="SUPFAM" id="SSF47336">
    <property type="entry name" value="ACP-like"/>
    <property type="match status" value="1"/>
</dbReference>
<accession>A0A1M6MU24</accession>
<dbReference type="Proteomes" id="UP000184310">
    <property type="component" value="Unassembled WGS sequence"/>
</dbReference>
<evidence type="ECO:0000259" key="1">
    <source>
        <dbReference type="PROSITE" id="PS50075"/>
    </source>
</evidence>
<organism evidence="2 3">
    <name type="scientific">Clostridium cavendishii DSM 21758</name>
    <dbReference type="NCBI Taxonomy" id="1121302"/>
    <lineage>
        <taxon>Bacteria</taxon>
        <taxon>Bacillati</taxon>
        <taxon>Bacillota</taxon>
        <taxon>Clostridia</taxon>
        <taxon>Eubacteriales</taxon>
        <taxon>Clostridiaceae</taxon>
        <taxon>Clostridium</taxon>
    </lineage>
</organism>
<evidence type="ECO:0000313" key="3">
    <source>
        <dbReference type="Proteomes" id="UP000184310"/>
    </source>
</evidence>